<sequence>MADELKPTISPDKIKGNVSSAVKELLSNPAAFFNWRSRKQRAQPLFCSSITERLVVTEANIEKKREDENKKEAIVVIELDVTEDMANGGGNIHGGCIAFLVDVTTTLALVAYSLDVDNNFFAGVSQTINVTYHSPAAIGNRLRIVNYTVAGGSRAKTARCEIWNATHHRLVASGLHIKMQPSGPTAKL</sequence>
<organism evidence="4 5">
    <name type="scientific">Macrolepiota fuliginosa MF-IS2</name>
    <dbReference type="NCBI Taxonomy" id="1400762"/>
    <lineage>
        <taxon>Eukaryota</taxon>
        <taxon>Fungi</taxon>
        <taxon>Dikarya</taxon>
        <taxon>Basidiomycota</taxon>
        <taxon>Agaricomycotina</taxon>
        <taxon>Agaricomycetes</taxon>
        <taxon>Agaricomycetidae</taxon>
        <taxon>Agaricales</taxon>
        <taxon>Agaricineae</taxon>
        <taxon>Agaricaceae</taxon>
        <taxon>Macrolepiota</taxon>
    </lineage>
</organism>
<dbReference type="InterPro" id="IPR039298">
    <property type="entry name" value="ACOT13"/>
</dbReference>
<dbReference type="Pfam" id="PF03061">
    <property type="entry name" value="4HBT"/>
    <property type="match status" value="1"/>
</dbReference>
<dbReference type="GO" id="GO:0047617">
    <property type="term" value="F:fatty acyl-CoA hydrolase activity"/>
    <property type="evidence" value="ECO:0007669"/>
    <property type="project" value="InterPro"/>
</dbReference>
<dbReference type="SUPFAM" id="SSF54637">
    <property type="entry name" value="Thioesterase/thiol ester dehydrase-isomerase"/>
    <property type="match status" value="1"/>
</dbReference>
<comment type="caution">
    <text evidence="4">The sequence shown here is derived from an EMBL/GenBank/DDBJ whole genome shotgun (WGS) entry which is preliminary data.</text>
</comment>
<evidence type="ECO:0000256" key="2">
    <source>
        <dbReference type="ARBA" id="ARBA00022801"/>
    </source>
</evidence>
<dbReference type="NCBIfam" id="TIGR00369">
    <property type="entry name" value="unchar_dom_1"/>
    <property type="match status" value="1"/>
</dbReference>
<dbReference type="InterPro" id="IPR029069">
    <property type="entry name" value="HotDog_dom_sf"/>
</dbReference>
<dbReference type="AlphaFoldDB" id="A0A9P6C209"/>
<evidence type="ECO:0000313" key="5">
    <source>
        <dbReference type="Proteomes" id="UP000807342"/>
    </source>
</evidence>
<dbReference type="InterPro" id="IPR006683">
    <property type="entry name" value="Thioestr_dom"/>
</dbReference>
<dbReference type="CDD" id="cd03443">
    <property type="entry name" value="PaaI_thioesterase"/>
    <property type="match status" value="1"/>
</dbReference>
<dbReference type="PANTHER" id="PTHR21660:SF1">
    <property type="entry name" value="ACYL-COENZYME A THIOESTERASE 13"/>
    <property type="match status" value="1"/>
</dbReference>
<evidence type="ECO:0000313" key="4">
    <source>
        <dbReference type="EMBL" id="KAF9449046.1"/>
    </source>
</evidence>
<dbReference type="EMBL" id="MU151142">
    <property type="protein sequence ID" value="KAF9449046.1"/>
    <property type="molecule type" value="Genomic_DNA"/>
</dbReference>
<dbReference type="InterPro" id="IPR003736">
    <property type="entry name" value="PAAI_dom"/>
</dbReference>
<comment type="similarity">
    <text evidence="1">Belongs to the thioesterase PaaI family.</text>
</comment>
<protein>
    <recommendedName>
        <fullName evidence="3">Thioesterase domain-containing protein</fullName>
    </recommendedName>
</protein>
<feature type="domain" description="Thioesterase" evidence="3">
    <location>
        <begin position="89"/>
        <end position="168"/>
    </location>
</feature>
<proteinExistence type="inferred from homology"/>
<evidence type="ECO:0000256" key="1">
    <source>
        <dbReference type="ARBA" id="ARBA00008324"/>
    </source>
</evidence>
<name>A0A9P6C209_9AGAR</name>
<dbReference type="Proteomes" id="UP000807342">
    <property type="component" value="Unassembled WGS sequence"/>
</dbReference>
<gene>
    <name evidence="4" type="ORF">P691DRAFT_813222</name>
</gene>
<reference evidence="4" key="1">
    <citation type="submission" date="2020-11" db="EMBL/GenBank/DDBJ databases">
        <authorList>
            <consortium name="DOE Joint Genome Institute"/>
            <person name="Ahrendt S."/>
            <person name="Riley R."/>
            <person name="Andreopoulos W."/>
            <person name="Labutti K."/>
            <person name="Pangilinan J."/>
            <person name="Ruiz-Duenas F.J."/>
            <person name="Barrasa J.M."/>
            <person name="Sanchez-Garcia M."/>
            <person name="Camarero S."/>
            <person name="Miyauchi S."/>
            <person name="Serrano A."/>
            <person name="Linde D."/>
            <person name="Babiker R."/>
            <person name="Drula E."/>
            <person name="Ayuso-Fernandez I."/>
            <person name="Pacheco R."/>
            <person name="Padilla G."/>
            <person name="Ferreira P."/>
            <person name="Barriuso J."/>
            <person name="Kellner H."/>
            <person name="Castanera R."/>
            <person name="Alfaro M."/>
            <person name="Ramirez L."/>
            <person name="Pisabarro A.G."/>
            <person name="Kuo A."/>
            <person name="Tritt A."/>
            <person name="Lipzen A."/>
            <person name="He G."/>
            <person name="Yan M."/>
            <person name="Ng V."/>
            <person name="Cullen D."/>
            <person name="Martin F."/>
            <person name="Rosso M.-N."/>
            <person name="Henrissat B."/>
            <person name="Hibbett D."/>
            <person name="Martinez A.T."/>
            <person name="Grigoriev I.V."/>
        </authorList>
    </citation>
    <scope>NUCLEOTIDE SEQUENCE</scope>
    <source>
        <strain evidence="4">MF-IS2</strain>
    </source>
</reference>
<keyword evidence="2" id="KW-0378">Hydrolase</keyword>
<accession>A0A9P6C209</accession>
<keyword evidence="5" id="KW-1185">Reference proteome</keyword>
<evidence type="ECO:0000259" key="3">
    <source>
        <dbReference type="Pfam" id="PF03061"/>
    </source>
</evidence>
<dbReference type="PANTHER" id="PTHR21660">
    <property type="entry name" value="THIOESTERASE SUPERFAMILY MEMBER-RELATED"/>
    <property type="match status" value="1"/>
</dbReference>
<dbReference type="OrthoDB" id="2831072at2759"/>
<dbReference type="Gene3D" id="3.10.129.10">
    <property type="entry name" value="Hotdog Thioesterase"/>
    <property type="match status" value="1"/>
</dbReference>